<name>A0AA48HYB0_9FIRM</name>
<keyword evidence="1" id="KW-0812">Transmembrane</keyword>
<organism evidence="2">
    <name type="scientific">Candidatus Improbicoccus pseudotrichonymphae</name>
    <dbReference type="NCBI Taxonomy" id="3033792"/>
    <lineage>
        <taxon>Bacteria</taxon>
        <taxon>Bacillati</taxon>
        <taxon>Bacillota</taxon>
        <taxon>Clostridia</taxon>
        <taxon>Candidatus Improbicoccus</taxon>
    </lineage>
</organism>
<keyword evidence="1" id="KW-0472">Membrane</keyword>
<dbReference type="PANTHER" id="PTHR37305:SF1">
    <property type="entry name" value="MEMBRANE PROTEIN"/>
    <property type="match status" value="1"/>
</dbReference>
<dbReference type="EMBL" id="AP027924">
    <property type="protein sequence ID" value="BED91969.1"/>
    <property type="molecule type" value="Genomic_DNA"/>
</dbReference>
<feature type="transmembrane region" description="Helical" evidence="1">
    <location>
        <begin position="18"/>
        <end position="42"/>
    </location>
</feature>
<reference evidence="2" key="1">
    <citation type="journal article" date="2023" name="ISME J.">
        <title>Emergence of putative energy parasites within Clostridia revealed by genome analysis of a novel endosymbiotic clade.</title>
        <authorList>
            <person name="Takahashi K."/>
            <person name="Kuwahara H."/>
            <person name="Horikawa Y."/>
            <person name="Izawa K."/>
            <person name="Kato D."/>
            <person name="Inagaki T."/>
            <person name="Yuki M."/>
            <person name="Ohkuma M."/>
            <person name="Hongoh Y."/>
        </authorList>
    </citation>
    <scope>NUCLEOTIDE SEQUENCE</scope>
    <source>
        <strain evidence="2">CfP3-15</strain>
    </source>
</reference>
<accession>A0AA48HYB0</accession>
<feature type="transmembrane region" description="Helical" evidence="1">
    <location>
        <begin position="156"/>
        <end position="176"/>
    </location>
</feature>
<feature type="transmembrane region" description="Helical" evidence="1">
    <location>
        <begin position="183"/>
        <end position="201"/>
    </location>
</feature>
<dbReference type="KEGG" id="ips:CfP315_0528"/>
<proteinExistence type="predicted"/>
<evidence type="ECO:0000256" key="1">
    <source>
        <dbReference type="SAM" id="Phobius"/>
    </source>
</evidence>
<feature type="transmembrane region" description="Helical" evidence="1">
    <location>
        <begin position="235"/>
        <end position="257"/>
    </location>
</feature>
<sequence>MFCVFSADMYKLFRRKSFYVFLLCSAVLVCFIAYFTPTFIKLSFGLSPNAEIDVVKLLNVNAFYFLNSGVEIMYTIITSTFIAMFLAYEFSSNGIERMLIRGVSRFKIYFSKIFSSCCIATIFLLLNTLSGFFSGWYFFGLGEFNQNSFLGSLRIIGFYELSLITFCFVLVMLAFLIKKTSPLIIAVLACFMAVPPCLVYLDNLIKMWFNVEIISGNYWFVHLFHGMNFTSKESIILYSIACLSYVVVSCLVGVCFLKRQEYW</sequence>
<dbReference type="Pfam" id="PF12730">
    <property type="entry name" value="ABC2_membrane_4"/>
    <property type="match status" value="1"/>
</dbReference>
<protein>
    <submittedName>
        <fullName evidence="2">ABC transporter permease</fullName>
    </submittedName>
</protein>
<dbReference type="AlphaFoldDB" id="A0AA48HYB0"/>
<feature type="transmembrane region" description="Helical" evidence="1">
    <location>
        <begin position="109"/>
        <end position="136"/>
    </location>
</feature>
<dbReference type="Proteomes" id="UP001337580">
    <property type="component" value="Chromosome"/>
</dbReference>
<gene>
    <name evidence="2" type="ORF">CfP315_0528</name>
</gene>
<dbReference type="PANTHER" id="PTHR37305">
    <property type="entry name" value="INTEGRAL MEMBRANE PROTEIN-RELATED"/>
    <property type="match status" value="1"/>
</dbReference>
<keyword evidence="1" id="KW-1133">Transmembrane helix</keyword>
<evidence type="ECO:0000313" key="2">
    <source>
        <dbReference type="EMBL" id="BED91969.1"/>
    </source>
</evidence>
<feature type="transmembrane region" description="Helical" evidence="1">
    <location>
        <begin position="62"/>
        <end position="88"/>
    </location>
</feature>